<gene>
    <name evidence="14" type="ORF">ACFODT_09695</name>
</gene>
<keyword evidence="6" id="KW-0732">Signal</keyword>
<dbReference type="InterPro" id="IPR013784">
    <property type="entry name" value="Carb-bd-like_fold"/>
</dbReference>
<dbReference type="Gene3D" id="2.60.120.260">
    <property type="entry name" value="Galactose-binding domain-like"/>
    <property type="match status" value="1"/>
</dbReference>
<feature type="domain" description="Rhamnogalacturonan lyase" evidence="13">
    <location>
        <begin position="310"/>
        <end position="375"/>
    </location>
</feature>
<evidence type="ECO:0000259" key="11">
    <source>
        <dbReference type="Pfam" id="PF09284"/>
    </source>
</evidence>
<evidence type="ECO:0000256" key="5">
    <source>
        <dbReference type="ARBA" id="ARBA00022525"/>
    </source>
</evidence>
<feature type="domain" description="Rhamnogalacturonan lyase" evidence="12">
    <location>
        <begin position="392"/>
        <end position="559"/>
    </location>
</feature>
<dbReference type="CDD" id="cd10317">
    <property type="entry name" value="RGL4_C"/>
    <property type="match status" value="1"/>
</dbReference>
<dbReference type="PANTHER" id="PTHR36574">
    <property type="entry name" value="RHAMNOGALACTURONATE LYASE-RELATED"/>
    <property type="match status" value="1"/>
</dbReference>
<keyword evidence="9" id="KW-0961">Cell wall biogenesis/degradation</keyword>
<dbReference type="SUPFAM" id="SSF49785">
    <property type="entry name" value="Galactose-binding domain-like"/>
    <property type="match status" value="1"/>
</dbReference>
<evidence type="ECO:0000256" key="1">
    <source>
        <dbReference type="ARBA" id="ARBA00001324"/>
    </source>
</evidence>
<evidence type="ECO:0000313" key="14">
    <source>
        <dbReference type="EMBL" id="MFC3024101.1"/>
    </source>
</evidence>
<evidence type="ECO:0000259" key="12">
    <source>
        <dbReference type="Pfam" id="PF14683"/>
    </source>
</evidence>
<sequence length="561" mass="61929">MMNIKERIHQWLVIAVGAILMSIGLPVYASFSLTSNANYYTVDTNAGVVFSIRRTDNGSSTQSPGDLASLKIHGVEYQEQSRGSQINSGFDWLYSNTSNVSVSAQQFGRDYIKITVTAGDLTHYYLARNGYPHIYMATYFTREPDVHGQVRYIARIKRHLLNNGPQASDISQTVSTVESGDIFALPNGETRSKHYSNQRAVDWQSIGATGNNVGIWFVRDNQEGGSGGPFYRSLLNQGGSTNQEITYIVNYAEAQTEAYRTGILNHYTMVVNNGQTPPPDSNIDTSWFANMGLKGYIAESRRGRVAAVSIRNMNNDYVYTVGFANSRAQYWTAVNPSSGYFSSDNMLPGTYQMTIYKNELAVETQTVSVSAGNTTILSSITINHDPGNDNVIWRIGKWDGSPQEFLNGRLVTSMHPSDPRMAPWDPSNFIVGTSNTQSFPAYIWKDINNGHVIYFKLNDAQRAAPHKVRIGITIAYANGRPKISMNNWTSSNPSPSTQPRTRSLTVGTYRGNNTMYEFNVPASAWADAGQWNRLEVNVISGSGLGGFLSAGVSIDSIDLVN</sequence>
<feature type="transmembrane region" description="Helical" evidence="10">
    <location>
        <begin position="12"/>
        <end position="31"/>
    </location>
</feature>
<comment type="subcellular location">
    <subcellularLocation>
        <location evidence="2">Secreted</location>
    </subcellularLocation>
</comment>
<dbReference type="PANTHER" id="PTHR36574:SF1">
    <property type="entry name" value="RHAMNOGALACTURONATE LYASE-RELATED"/>
    <property type="match status" value="1"/>
</dbReference>
<reference evidence="15" key="1">
    <citation type="journal article" date="2019" name="Int. J. Syst. Evol. Microbiol.">
        <title>The Global Catalogue of Microorganisms (GCM) 10K type strain sequencing project: providing services to taxonomists for standard genome sequencing and annotation.</title>
        <authorList>
            <consortium name="The Broad Institute Genomics Platform"/>
            <consortium name="The Broad Institute Genome Sequencing Center for Infectious Disease"/>
            <person name="Wu L."/>
            <person name="Ma J."/>
        </authorList>
    </citation>
    <scope>NUCLEOTIDE SEQUENCE [LARGE SCALE GENOMIC DNA]</scope>
    <source>
        <strain evidence="15">KCTC 62784</strain>
    </source>
</reference>
<evidence type="ECO:0000256" key="10">
    <source>
        <dbReference type="SAM" id="Phobius"/>
    </source>
</evidence>
<dbReference type="Gene3D" id="2.60.40.1120">
    <property type="entry name" value="Carboxypeptidase-like, regulatory domain"/>
    <property type="match status" value="1"/>
</dbReference>
<dbReference type="RefSeq" id="WP_199287006.1">
    <property type="nucleotide sequence ID" value="NZ_AP024912.1"/>
</dbReference>
<dbReference type="InterPro" id="IPR029411">
    <property type="entry name" value="RG-lyase_III"/>
</dbReference>
<keyword evidence="15" id="KW-1185">Reference proteome</keyword>
<evidence type="ECO:0000256" key="7">
    <source>
        <dbReference type="ARBA" id="ARBA00023157"/>
    </source>
</evidence>
<evidence type="ECO:0000256" key="2">
    <source>
        <dbReference type="ARBA" id="ARBA00004613"/>
    </source>
</evidence>
<keyword evidence="7" id="KW-1015">Disulfide bond</keyword>
<dbReference type="Pfam" id="PF14686">
    <property type="entry name" value="fn3_3"/>
    <property type="match status" value="1"/>
</dbReference>
<protein>
    <recommendedName>
        <fullName evidence="4">rhamnogalacturonan endolyase</fullName>
        <ecNumber evidence="4">4.2.2.23</ecNumber>
    </recommendedName>
</protein>
<comment type="catalytic activity">
    <reaction evidence="1">
        <text>Endotype eliminative cleavage of L-alpha-rhamnopyranosyl-(1-&gt;4)-alpha-D-galactopyranosyluronic acid bonds of rhamnogalacturonan I domains in ramified hairy regions of pectin leaving L-rhamnopyranose at the reducing end and 4-deoxy-4,5-unsaturated D-galactopyranosyluronic acid at the non-reducing end.</text>
        <dbReference type="EC" id="4.2.2.23"/>
    </reaction>
</comment>
<dbReference type="SUPFAM" id="SSF74650">
    <property type="entry name" value="Galactose mutarotase-like"/>
    <property type="match status" value="1"/>
</dbReference>
<dbReference type="InterPro" id="IPR014718">
    <property type="entry name" value="GH-type_carb-bd"/>
</dbReference>
<keyword evidence="5" id="KW-0964">Secreted</keyword>
<dbReference type="SUPFAM" id="SSF49452">
    <property type="entry name" value="Starch-binding domain-like"/>
    <property type="match status" value="1"/>
</dbReference>
<accession>A0ABV7CA19</accession>
<comment type="caution">
    <text evidence="14">The sequence shown here is derived from an EMBL/GenBank/DDBJ whole genome shotgun (WGS) entry which is preliminary data.</text>
</comment>
<dbReference type="InterPro" id="IPR008979">
    <property type="entry name" value="Galactose-bd-like_sf"/>
</dbReference>
<keyword evidence="10" id="KW-0812">Transmembrane</keyword>
<keyword evidence="8 14" id="KW-0456">Lyase</keyword>
<comment type="similarity">
    <text evidence="3">Belongs to the polysaccharide lyase 4 family.</text>
</comment>
<evidence type="ECO:0000313" key="15">
    <source>
        <dbReference type="Proteomes" id="UP001595384"/>
    </source>
</evidence>
<evidence type="ECO:0000256" key="4">
    <source>
        <dbReference type="ARBA" id="ARBA00012437"/>
    </source>
</evidence>
<organism evidence="14 15">
    <name type="scientific">Vibrio zhugei</name>
    <dbReference type="NCBI Taxonomy" id="2479546"/>
    <lineage>
        <taxon>Bacteria</taxon>
        <taxon>Pseudomonadati</taxon>
        <taxon>Pseudomonadota</taxon>
        <taxon>Gammaproteobacteria</taxon>
        <taxon>Vibrionales</taxon>
        <taxon>Vibrionaceae</taxon>
        <taxon>Vibrio</taxon>
    </lineage>
</organism>
<evidence type="ECO:0000256" key="3">
    <source>
        <dbReference type="ARBA" id="ARBA00010418"/>
    </source>
</evidence>
<feature type="domain" description="Rhamnogalacturonase B N-terminal" evidence="11">
    <location>
        <begin position="31"/>
        <end position="295"/>
    </location>
</feature>
<keyword evidence="10" id="KW-1133">Transmembrane helix</keyword>
<dbReference type="InterPro" id="IPR016590">
    <property type="entry name" value="Rhamnogalacturonase_B"/>
</dbReference>
<dbReference type="Pfam" id="PF09284">
    <property type="entry name" value="RhgB_N"/>
    <property type="match status" value="1"/>
</dbReference>
<dbReference type="Pfam" id="PF14683">
    <property type="entry name" value="CBM-like"/>
    <property type="match status" value="1"/>
</dbReference>
<evidence type="ECO:0000256" key="6">
    <source>
        <dbReference type="ARBA" id="ARBA00022729"/>
    </source>
</evidence>
<evidence type="ECO:0000256" key="9">
    <source>
        <dbReference type="ARBA" id="ARBA00023316"/>
    </source>
</evidence>
<dbReference type="Gene3D" id="2.70.98.10">
    <property type="match status" value="1"/>
</dbReference>
<keyword evidence="10" id="KW-0472">Membrane</keyword>
<evidence type="ECO:0000259" key="13">
    <source>
        <dbReference type="Pfam" id="PF14686"/>
    </source>
</evidence>
<name>A0ABV7CA19_9VIBR</name>
<dbReference type="EMBL" id="JBHRSE010000061">
    <property type="protein sequence ID" value="MFC3024101.1"/>
    <property type="molecule type" value="Genomic_DNA"/>
</dbReference>
<dbReference type="InterPro" id="IPR015364">
    <property type="entry name" value="RhgB_N"/>
</dbReference>
<dbReference type="InterPro" id="IPR011013">
    <property type="entry name" value="Gal_mutarotase_sf_dom"/>
</dbReference>
<evidence type="ECO:0000256" key="8">
    <source>
        <dbReference type="ARBA" id="ARBA00023239"/>
    </source>
</evidence>
<dbReference type="InterPro" id="IPR029413">
    <property type="entry name" value="RG-lyase_II"/>
</dbReference>
<dbReference type="EC" id="4.2.2.23" evidence="4"/>
<dbReference type="CDD" id="cd10316">
    <property type="entry name" value="RGL4_M"/>
    <property type="match status" value="1"/>
</dbReference>
<dbReference type="Proteomes" id="UP001595384">
    <property type="component" value="Unassembled WGS sequence"/>
</dbReference>
<proteinExistence type="inferred from homology"/>
<dbReference type="GO" id="GO:0016829">
    <property type="term" value="F:lyase activity"/>
    <property type="evidence" value="ECO:0007669"/>
    <property type="project" value="UniProtKB-KW"/>
</dbReference>